<name>A0A9P0AIQ9_BEMTA</name>
<feature type="compositionally biased region" description="Polar residues" evidence="3">
    <location>
        <begin position="565"/>
        <end position="582"/>
    </location>
</feature>
<dbReference type="GO" id="GO:0050806">
    <property type="term" value="P:positive regulation of synaptic transmission"/>
    <property type="evidence" value="ECO:0007669"/>
    <property type="project" value="TreeGrafter"/>
</dbReference>
<dbReference type="SUPFAM" id="SSF50156">
    <property type="entry name" value="PDZ domain-like"/>
    <property type="match status" value="1"/>
</dbReference>
<feature type="compositionally biased region" description="Polar residues" evidence="3">
    <location>
        <begin position="196"/>
        <end position="218"/>
    </location>
</feature>
<dbReference type="CDD" id="cd04028">
    <property type="entry name" value="C2B_RIM1alpha"/>
    <property type="match status" value="1"/>
</dbReference>
<feature type="domain" description="PDZ" evidence="5">
    <location>
        <begin position="75"/>
        <end position="166"/>
    </location>
</feature>
<dbReference type="CDD" id="cd06714">
    <property type="entry name" value="PDZ_RIM-like"/>
    <property type="match status" value="1"/>
</dbReference>
<dbReference type="EMBL" id="OU963868">
    <property type="protein sequence ID" value="CAH0392684.1"/>
    <property type="molecule type" value="Genomic_DNA"/>
</dbReference>
<dbReference type="Proteomes" id="UP001152759">
    <property type="component" value="Chromosome 7"/>
</dbReference>
<dbReference type="InterPro" id="IPR036034">
    <property type="entry name" value="PDZ_sf"/>
</dbReference>
<feature type="compositionally biased region" description="Basic and acidic residues" evidence="3">
    <location>
        <begin position="421"/>
        <end position="438"/>
    </location>
</feature>
<evidence type="ECO:0000256" key="3">
    <source>
        <dbReference type="SAM" id="MobiDB-lite"/>
    </source>
</evidence>
<dbReference type="GO" id="GO:0048167">
    <property type="term" value="P:regulation of synaptic plasticity"/>
    <property type="evidence" value="ECO:0007669"/>
    <property type="project" value="TreeGrafter"/>
</dbReference>
<dbReference type="GO" id="GO:0031267">
    <property type="term" value="F:small GTPase binding"/>
    <property type="evidence" value="ECO:0007669"/>
    <property type="project" value="InterPro"/>
</dbReference>
<dbReference type="SUPFAM" id="SSF49562">
    <property type="entry name" value="C2 domain (Calcium/lipid-binding domain, CaLB)"/>
    <property type="match status" value="2"/>
</dbReference>
<dbReference type="GO" id="GO:0042734">
    <property type="term" value="C:presynaptic membrane"/>
    <property type="evidence" value="ECO:0007669"/>
    <property type="project" value="TreeGrafter"/>
</dbReference>
<dbReference type="PANTHER" id="PTHR12157">
    <property type="entry name" value="REGULATING SYNAPTIC MEMBRANE EXOCYTOSIS PROTEIN"/>
    <property type="match status" value="1"/>
</dbReference>
<dbReference type="Pfam" id="PF00595">
    <property type="entry name" value="PDZ"/>
    <property type="match status" value="1"/>
</dbReference>
<feature type="region of interest" description="Disordered" evidence="3">
    <location>
        <begin position="188"/>
        <end position="218"/>
    </location>
</feature>
<dbReference type="Pfam" id="PF00168">
    <property type="entry name" value="C2"/>
    <property type="match status" value="2"/>
</dbReference>
<feature type="region of interest" description="Disordered" evidence="3">
    <location>
        <begin position="812"/>
        <end position="964"/>
    </location>
</feature>
<dbReference type="Gene3D" id="2.60.40.150">
    <property type="entry name" value="C2 domain"/>
    <property type="match status" value="2"/>
</dbReference>
<dbReference type="SMART" id="SM00239">
    <property type="entry name" value="C2"/>
    <property type="match status" value="2"/>
</dbReference>
<dbReference type="PROSITE" id="PS50004">
    <property type="entry name" value="C2"/>
    <property type="match status" value="2"/>
</dbReference>
<dbReference type="CDD" id="cd04031">
    <property type="entry name" value="C2A_RIM1alpha"/>
    <property type="match status" value="1"/>
</dbReference>
<feature type="region of interest" description="Disordered" evidence="3">
    <location>
        <begin position="518"/>
        <end position="543"/>
    </location>
</feature>
<feature type="compositionally biased region" description="Polar residues" evidence="3">
    <location>
        <begin position="474"/>
        <end position="486"/>
    </location>
</feature>
<keyword evidence="1" id="KW-0770">Synapse</keyword>
<feature type="domain" description="C2" evidence="4">
    <location>
        <begin position="1036"/>
        <end position="1155"/>
    </location>
</feature>
<feature type="region of interest" description="Disordered" evidence="3">
    <location>
        <begin position="561"/>
        <end position="619"/>
    </location>
</feature>
<feature type="domain" description="C2" evidence="4">
    <location>
        <begin position="225"/>
        <end position="346"/>
    </location>
</feature>
<reference evidence="6" key="1">
    <citation type="submission" date="2021-12" db="EMBL/GenBank/DDBJ databases">
        <authorList>
            <person name="King R."/>
        </authorList>
    </citation>
    <scope>NUCLEOTIDE SEQUENCE</scope>
</reference>
<dbReference type="InterPro" id="IPR039032">
    <property type="entry name" value="Rim-like"/>
</dbReference>
<proteinExistence type="predicted"/>
<dbReference type="SMART" id="SM00228">
    <property type="entry name" value="PDZ"/>
    <property type="match status" value="1"/>
</dbReference>
<protein>
    <recommendedName>
        <fullName evidence="8">Regulating synaptic membrane exocytosis protein</fullName>
    </recommendedName>
</protein>
<feature type="compositionally biased region" description="Low complexity" evidence="3">
    <location>
        <begin position="987"/>
        <end position="1001"/>
    </location>
</feature>
<feature type="compositionally biased region" description="Polar residues" evidence="3">
    <location>
        <begin position="839"/>
        <end position="849"/>
    </location>
</feature>
<dbReference type="InterPro" id="IPR001478">
    <property type="entry name" value="PDZ"/>
</dbReference>
<dbReference type="GO" id="GO:0044325">
    <property type="term" value="F:transmembrane transporter binding"/>
    <property type="evidence" value="ECO:0007669"/>
    <property type="project" value="TreeGrafter"/>
</dbReference>
<feature type="compositionally biased region" description="Polar residues" evidence="3">
    <location>
        <begin position="859"/>
        <end position="883"/>
    </location>
</feature>
<sequence>MYSEPRNRRPKAPPLETESTPIPLVLSSERLLNLLKPSTYVHLFLSHLLEWHNVNPLSWQQSSDGSRLIGHMILKKTLKEGSGSSSSAAILGLKVHGGKLLENGRVGAVIEKVKPGSTADVEGHLKPGDEVIEWNGRPLQGKTYQDVYEIIAESRQEPQVELIVSRNLQKGRPGPWKQQMSYSDVYDRGKDKPSVLVTSPGSPDISRNGQRSSRVPVSLSNTENIGGRLQLKLWFDPVTLQLIVTLLSAAGLIPRQDGQPRNPYAKLFLLPDRSEKSKRRTKTLACTNEPKWNQSFVFSSVRRSDLDYRTIEITVWDYVRFAPNDFLGEVLIELATAYFTDEPKWYHLKAHEEGLIPHSFSSGCDYDLVLTPTDHLSPPSTLSRLSDSDTSDLDDVSRRVADGASISSVGSSTSPPPDIDMCEKRRSRRDMSPQERKRTSSIMQPASYDVPSYKKNHSNLIQRSHSAAPAESPSMYTRSRSKSPTRMSDYRSLSPPDYRVNQNGVILPSHAYVPRFSSRSATATPISSPKKRQLPNIPPPLHQTFRHRVSQDLEDRSQLMKQRVRQLQSNKSSGFSGWNPSGYSEPHLMSPVESRGDSDLESVVSSAFSTQSERPRGSRFSPKIFTKALSHSFSNGSFSSIHSNTFEPGALLSKRIRPTLSRQYSFPANYSYSPSPNPPSNAGSTKDPRYHEPHPNSRSAFYTPEPLSTKRHQLPEVPTQTGTLRDEVYYHRADFENLNRISFDRDQMESFLIDKLKKEDSENKASKFGSNRSSLSDDSGRRSGKVTFKPASFEVPLLQVEELDDEKAKALIANIEPPPRRLDPKLSTSKSLPCDENPVASSEHSNVESMLSVDPNSDYGPSSTVESSNGQQKRSTFSRSLSNADVPAEENIEGSLSDTALGLRNVDNGNSRRNKVSSTASDRGGVKQSSDRNPTGMGKKSNSTSQLSATGRKRRLGFGAKGKSSFTVHRSEEVLPGDVRHLVKQTSSISSDGEGSQDGDSFAPSLRSSDGGQLSEFIDGLGPGQLVGRQVLGAPALGDIQLSLCYQKGYLEVEVIRARGLQAQPGSKVLPAPYVKVYLVSGKKCLAKAKTSSARRTLDPLYQQQLTFREPFQGCILQVTVWGDYGRIEGKKVFMGVAQIMLDDLNLSNIVIGWYKLFGTTSLVSGPPSLGLSRRSSIASLDSLKF</sequence>
<evidence type="ECO:0000256" key="2">
    <source>
        <dbReference type="ARBA" id="ARBA00034103"/>
    </source>
</evidence>
<feature type="compositionally biased region" description="Polar residues" evidence="3">
    <location>
        <begin position="518"/>
        <end position="527"/>
    </location>
</feature>
<feature type="region of interest" description="Disordered" evidence="3">
    <location>
        <begin position="377"/>
        <end position="502"/>
    </location>
</feature>
<dbReference type="Gene3D" id="2.30.42.10">
    <property type="match status" value="1"/>
</dbReference>
<evidence type="ECO:0008006" key="8">
    <source>
        <dbReference type="Google" id="ProtNLM"/>
    </source>
</evidence>
<dbReference type="InterPro" id="IPR035892">
    <property type="entry name" value="C2_domain_sf"/>
</dbReference>
<feature type="region of interest" description="Disordered" evidence="3">
    <location>
        <begin position="986"/>
        <end position="1014"/>
    </location>
</feature>
<evidence type="ECO:0000256" key="1">
    <source>
        <dbReference type="ARBA" id="ARBA00023018"/>
    </source>
</evidence>
<evidence type="ECO:0000313" key="7">
    <source>
        <dbReference type="Proteomes" id="UP001152759"/>
    </source>
</evidence>
<dbReference type="AlphaFoldDB" id="A0A9P0AIQ9"/>
<dbReference type="GO" id="GO:0042391">
    <property type="term" value="P:regulation of membrane potential"/>
    <property type="evidence" value="ECO:0007669"/>
    <property type="project" value="TreeGrafter"/>
</dbReference>
<feature type="compositionally biased region" description="Polar residues" evidence="3">
    <location>
        <begin position="907"/>
        <end position="933"/>
    </location>
</feature>
<feature type="region of interest" description="Disordered" evidence="3">
    <location>
        <begin position="761"/>
        <end position="786"/>
    </location>
</feature>
<dbReference type="PROSITE" id="PS50106">
    <property type="entry name" value="PDZ"/>
    <property type="match status" value="1"/>
</dbReference>
<evidence type="ECO:0000313" key="6">
    <source>
        <dbReference type="EMBL" id="CAH0392684.1"/>
    </source>
</evidence>
<feature type="compositionally biased region" description="Basic and acidic residues" evidence="3">
    <location>
        <begin position="686"/>
        <end position="695"/>
    </location>
</feature>
<dbReference type="InterPro" id="IPR000008">
    <property type="entry name" value="C2_dom"/>
</dbReference>
<dbReference type="FunFam" id="2.30.42.10:FF:000003">
    <property type="entry name" value="Regulating synaptic membrane exocytosis protein 1, putative"/>
    <property type="match status" value="1"/>
</dbReference>
<dbReference type="PANTHER" id="PTHR12157:SF21">
    <property type="entry name" value="RAB3 INTERACTING MOLECULE, ISOFORM F"/>
    <property type="match status" value="1"/>
</dbReference>
<dbReference type="GO" id="GO:0048788">
    <property type="term" value="C:cytoskeleton of presynaptic active zone"/>
    <property type="evidence" value="ECO:0007669"/>
    <property type="project" value="TreeGrafter"/>
</dbReference>
<dbReference type="FunFam" id="2.60.40.150:FF:000188">
    <property type="entry name" value="Uncharacterized protein, isoform D"/>
    <property type="match status" value="1"/>
</dbReference>
<feature type="compositionally biased region" description="Polar residues" evidence="3">
    <location>
        <begin position="940"/>
        <end position="949"/>
    </location>
</feature>
<dbReference type="FunFam" id="2.60.40.150:FF:000003">
    <property type="entry name" value="Regulating synaptic membrane exocytosis protein 2"/>
    <property type="match status" value="1"/>
</dbReference>
<accession>A0A9P0AIQ9</accession>
<feature type="region of interest" description="Disordered" evidence="3">
    <location>
        <begin position="667"/>
        <end position="720"/>
    </location>
</feature>
<comment type="subcellular location">
    <subcellularLocation>
        <location evidence="2">Synapse</location>
    </subcellularLocation>
</comment>
<feature type="compositionally biased region" description="Polar residues" evidence="3">
    <location>
        <begin position="603"/>
        <end position="612"/>
    </location>
</feature>
<evidence type="ECO:0000259" key="4">
    <source>
        <dbReference type="PROSITE" id="PS50004"/>
    </source>
</evidence>
<organism evidence="6 7">
    <name type="scientific">Bemisia tabaci</name>
    <name type="common">Sweetpotato whitefly</name>
    <name type="synonym">Aleurodes tabaci</name>
    <dbReference type="NCBI Taxonomy" id="7038"/>
    <lineage>
        <taxon>Eukaryota</taxon>
        <taxon>Metazoa</taxon>
        <taxon>Ecdysozoa</taxon>
        <taxon>Arthropoda</taxon>
        <taxon>Hexapoda</taxon>
        <taxon>Insecta</taxon>
        <taxon>Pterygota</taxon>
        <taxon>Neoptera</taxon>
        <taxon>Paraneoptera</taxon>
        <taxon>Hemiptera</taxon>
        <taxon>Sternorrhyncha</taxon>
        <taxon>Aleyrodoidea</taxon>
        <taxon>Aleyrodidae</taxon>
        <taxon>Aleyrodinae</taxon>
        <taxon>Bemisia</taxon>
    </lineage>
</organism>
<keyword evidence="7" id="KW-1185">Reference proteome</keyword>
<evidence type="ECO:0000259" key="5">
    <source>
        <dbReference type="PROSITE" id="PS50106"/>
    </source>
</evidence>
<dbReference type="GO" id="GO:0048791">
    <property type="term" value="P:calcium ion-regulated exocytosis of neurotransmitter"/>
    <property type="evidence" value="ECO:0007669"/>
    <property type="project" value="TreeGrafter"/>
</dbReference>
<gene>
    <name evidence="6" type="ORF">BEMITA_LOCUS11166</name>
</gene>